<dbReference type="Proteomes" id="UP000266861">
    <property type="component" value="Unassembled WGS sequence"/>
</dbReference>
<dbReference type="EMBL" id="PQFF01000310">
    <property type="protein sequence ID" value="RHZ62380.1"/>
    <property type="molecule type" value="Genomic_DNA"/>
</dbReference>
<gene>
    <name evidence="3" type="ORF">Glove_340g25</name>
</gene>
<evidence type="ECO:0000313" key="3">
    <source>
        <dbReference type="EMBL" id="RHZ62380.1"/>
    </source>
</evidence>
<evidence type="ECO:0000313" key="4">
    <source>
        <dbReference type="Proteomes" id="UP000266861"/>
    </source>
</evidence>
<name>A0A397HPJ8_9GLOM</name>
<dbReference type="AlphaFoldDB" id="A0A397HPJ8"/>
<protein>
    <submittedName>
        <fullName evidence="3">Uncharacterized protein</fullName>
    </submittedName>
</protein>
<comment type="caution">
    <text evidence="3">The sequence shown here is derived from an EMBL/GenBank/DDBJ whole genome shotgun (WGS) entry which is preliminary data.</text>
</comment>
<feature type="coiled-coil region" evidence="1">
    <location>
        <begin position="165"/>
        <end position="205"/>
    </location>
</feature>
<sequence length="224" mass="25727">MNAPSSPETSSRNLVTSETTSKNPSTTIIILVVVLIAFFIGIIAIFVALSVFHKHNKNKTRNAINNLENNNDNNNINNNDNNVIVIDVNNIEFIGSRNLNNNYSMNIPADNLPLNIIEENERGFLHTPTTEELENENIIKPNYDPIIKKKEKTSKNKQNVNIQLLENRDERIDEIEIEIDESSKNEKLRKENDEILETKLDIENNDEDDNDDLEYNNYLKKHGI</sequence>
<keyword evidence="1" id="KW-0175">Coiled coil</keyword>
<feature type="transmembrane region" description="Helical" evidence="2">
    <location>
        <begin position="28"/>
        <end position="52"/>
    </location>
</feature>
<proteinExistence type="predicted"/>
<keyword evidence="2" id="KW-1133">Transmembrane helix</keyword>
<evidence type="ECO:0000256" key="2">
    <source>
        <dbReference type="SAM" id="Phobius"/>
    </source>
</evidence>
<keyword evidence="2" id="KW-0472">Membrane</keyword>
<accession>A0A397HPJ8</accession>
<dbReference type="OrthoDB" id="2430823at2759"/>
<organism evidence="3 4">
    <name type="scientific">Diversispora epigaea</name>
    <dbReference type="NCBI Taxonomy" id="1348612"/>
    <lineage>
        <taxon>Eukaryota</taxon>
        <taxon>Fungi</taxon>
        <taxon>Fungi incertae sedis</taxon>
        <taxon>Mucoromycota</taxon>
        <taxon>Glomeromycotina</taxon>
        <taxon>Glomeromycetes</taxon>
        <taxon>Diversisporales</taxon>
        <taxon>Diversisporaceae</taxon>
        <taxon>Diversispora</taxon>
    </lineage>
</organism>
<evidence type="ECO:0000256" key="1">
    <source>
        <dbReference type="SAM" id="Coils"/>
    </source>
</evidence>
<keyword evidence="2" id="KW-0812">Transmembrane</keyword>
<reference evidence="3 4" key="1">
    <citation type="submission" date="2018-08" db="EMBL/GenBank/DDBJ databases">
        <title>Genome and evolution of the arbuscular mycorrhizal fungus Diversispora epigaea (formerly Glomus versiforme) and its bacterial endosymbionts.</title>
        <authorList>
            <person name="Sun X."/>
            <person name="Fei Z."/>
            <person name="Harrison M."/>
        </authorList>
    </citation>
    <scope>NUCLEOTIDE SEQUENCE [LARGE SCALE GENOMIC DNA]</scope>
    <source>
        <strain evidence="3 4">IT104</strain>
    </source>
</reference>
<keyword evidence="4" id="KW-1185">Reference proteome</keyword>